<dbReference type="PROSITE" id="PS51900">
    <property type="entry name" value="CB"/>
    <property type="match status" value="1"/>
</dbReference>
<dbReference type="Pfam" id="PF00589">
    <property type="entry name" value="Phage_integrase"/>
    <property type="match status" value="1"/>
</dbReference>
<dbReference type="InterPro" id="IPR025166">
    <property type="entry name" value="Integrase_DNA_bind_dom"/>
</dbReference>
<comment type="similarity">
    <text evidence="1">Belongs to the 'phage' integrase family.</text>
</comment>
<keyword evidence="2" id="KW-0229">DNA integration</keyword>
<dbReference type="Pfam" id="PF22022">
    <property type="entry name" value="Phage_int_M"/>
    <property type="match status" value="1"/>
</dbReference>
<evidence type="ECO:0000256" key="1">
    <source>
        <dbReference type="ARBA" id="ARBA00008857"/>
    </source>
</evidence>
<dbReference type="EMBL" id="BGZJ01000001">
    <property type="protein sequence ID" value="GBO92816.1"/>
    <property type="molecule type" value="Genomic_DNA"/>
</dbReference>
<dbReference type="GO" id="GO:0015074">
    <property type="term" value="P:DNA integration"/>
    <property type="evidence" value="ECO:0007669"/>
    <property type="project" value="UniProtKB-KW"/>
</dbReference>
<comment type="caution">
    <text evidence="7">The sequence shown here is derived from an EMBL/GenBank/DDBJ whole genome shotgun (WGS) entry which is preliminary data.</text>
</comment>
<dbReference type="InterPro" id="IPR044068">
    <property type="entry name" value="CB"/>
</dbReference>
<protein>
    <submittedName>
        <fullName evidence="7">Bacteriophage P4 integrase</fullName>
    </submittedName>
</protein>
<dbReference type="Pfam" id="PF13356">
    <property type="entry name" value="Arm-DNA-bind_3"/>
    <property type="match status" value="1"/>
</dbReference>
<evidence type="ECO:0000256" key="4">
    <source>
        <dbReference type="ARBA" id="ARBA00023172"/>
    </source>
</evidence>
<dbReference type="SUPFAM" id="SSF56349">
    <property type="entry name" value="DNA breaking-rejoining enzymes"/>
    <property type="match status" value="1"/>
</dbReference>
<name>A0A388S994_9BURK</name>
<organism evidence="7 8">
    <name type="scientific">Mesosutterella multiformis</name>
    <dbReference type="NCBI Taxonomy" id="2259133"/>
    <lineage>
        <taxon>Bacteria</taxon>
        <taxon>Pseudomonadati</taxon>
        <taxon>Pseudomonadota</taxon>
        <taxon>Betaproteobacteria</taxon>
        <taxon>Burkholderiales</taxon>
        <taxon>Sutterellaceae</taxon>
        <taxon>Mesosutterella</taxon>
    </lineage>
</organism>
<proteinExistence type="inferred from homology"/>
<dbReference type="AlphaFoldDB" id="A0A388S994"/>
<dbReference type="Gene3D" id="1.10.443.10">
    <property type="entry name" value="Intergrase catalytic core"/>
    <property type="match status" value="1"/>
</dbReference>
<evidence type="ECO:0000256" key="3">
    <source>
        <dbReference type="ARBA" id="ARBA00023125"/>
    </source>
</evidence>
<sequence>MPKITKELTALEVKHLGYGTFSIGGVKGLYIRKTPHQQFFFLRYKDESGRHDYALGNYPEVSVAQARKAAADARASIAKGTNPIDERQSERAARLAAKQAAQAELEQKKQTFEKIANEWVEDRVNHGYWSKNHRGEKDTRQILSRHLFPIIGAKNIDQITPEDIRECLSPIWQSAPSTAKKARTHARKIFQWAIAFHKRKNRENPADMAGALGVLMEPFQKNRKPKQNHAACPVEEIPRLMATIHGYDSMSARACEFAILTAARSQAVRMAQWDEIDLEQGIWVIPLDHDKIKVPNRDRTIFLSSFALQLLKGLVRYEDSPYVFPSSHGSAFSDAALTMFLRGLHEKRLQKDHRGWIDPIKSSKMGKPCVITLHGTARASFRTWAKDDELENNRRFDQQAVEMCLLHAKNDAYNGAYDRAPLAKERRRIMEAWGNFCMSEIHK</sequence>
<dbReference type="PANTHER" id="PTHR30629">
    <property type="entry name" value="PROPHAGE INTEGRASE"/>
    <property type="match status" value="1"/>
</dbReference>
<dbReference type="OrthoDB" id="9775880at2"/>
<dbReference type="InterPro" id="IPR011010">
    <property type="entry name" value="DNA_brk_join_enz"/>
</dbReference>
<evidence type="ECO:0000259" key="6">
    <source>
        <dbReference type="PROSITE" id="PS51900"/>
    </source>
</evidence>
<dbReference type="GO" id="GO:0006310">
    <property type="term" value="P:DNA recombination"/>
    <property type="evidence" value="ECO:0007669"/>
    <property type="project" value="UniProtKB-KW"/>
</dbReference>
<dbReference type="InterPro" id="IPR010998">
    <property type="entry name" value="Integrase_recombinase_N"/>
</dbReference>
<dbReference type="Gene3D" id="1.10.150.130">
    <property type="match status" value="1"/>
</dbReference>
<dbReference type="RefSeq" id="WP_049687224.1">
    <property type="nucleotide sequence ID" value="NZ_BGZJ01000001.1"/>
</dbReference>
<gene>
    <name evidence="7" type="ORF">MESMUL_01700</name>
</gene>
<accession>A0A388S994</accession>
<evidence type="ECO:0000313" key="7">
    <source>
        <dbReference type="EMBL" id="GBO92816.1"/>
    </source>
</evidence>
<keyword evidence="3 5" id="KW-0238">DNA-binding</keyword>
<feature type="domain" description="Core-binding (CB)" evidence="6">
    <location>
        <begin position="110"/>
        <end position="194"/>
    </location>
</feature>
<dbReference type="InterPro" id="IPR038488">
    <property type="entry name" value="Integrase_DNA-bd_sf"/>
</dbReference>
<evidence type="ECO:0000256" key="5">
    <source>
        <dbReference type="PROSITE-ProRule" id="PRU01248"/>
    </source>
</evidence>
<keyword evidence="4" id="KW-0233">DNA recombination</keyword>
<dbReference type="PANTHER" id="PTHR30629:SF2">
    <property type="entry name" value="PROPHAGE INTEGRASE INTS-RELATED"/>
    <property type="match status" value="1"/>
</dbReference>
<dbReference type="Gene3D" id="3.30.160.390">
    <property type="entry name" value="Integrase, DNA-binding domain"/>
    <property type="match status" value="1"/>
</dbReference>
<reference evidence="7 8" key="1">
    <citation type="journal article" date="2018" name="Int. J. Syst. Evol. Microbiol.">
        <title>Mesosutterella multiformis gen. nov., sp. nov., a member of the family Sutterellaceae and Sutterella megalosphaeroides sp. nov., isolated from human faeces.</title>
        <authorList>
            <person name="Sakamoto M."/>
            <person name="Ikeyama N."/>
            <person name="Kunihiro T."/>
            <person name="Iino T."/>
            <person name="Yuki M."/>
            <person name="Ohkuma M."/>
        </authorList>
    </citation>
    <scope>NUCLEOTIDE SEQUENCE [LARGE SCALE GENOMIC DNA]</scope>
    <source>
        <strain evidence="7 8">4NBBH2</strain>
    </source>
</reference>
<dbReference type="GO" id="GO:0003677">
    <property type="term" value="F:DNA binding"/>
    <property type="evidence" value="ECO:0007669"/>
    <property type="project" value="UniProtKB-UniRule"/>
</dbReference>
<dbReference type="InterPro" id="IPR050808">
    <property type="entry name" value="Phage_Integrase"/>
</dbReference>
<evidence type="ECO:0000256" key="2">
    <source>
        <dbReference type="ARBA" id="ARBA00022908"/>
    </source>
</evidence>
<dbReference type="Proteomes" id="UP000266091">
    <property type="component" value="Unassembled WGS sequence"/>
</dbReference>
<evidence type="ECO:0000313" key="8">
    <source>
        <dbReference type="Proteomes" id="UP000266091"/>
    </source>
</evidence>
<keyword evidence="8" id="KW-1185">Reference proteome</keyword>
<dbReference type="InterPro" id="IPR013762">
    <property type="entry name" value="Integrase-like_cat_sf"/>
</dbReference>
<dbReference type="InterPro" id="IPR053876">
    <property type="entry name" value="Phage_int_M"/>
</dbReference>
<dbReference type="InterPro" id="IPR002104">
    <property type="entry name" value="Integrase_catalytic"/>
</dbReference>